<protein>
    <submittedName>
        <fullName evidence="1">Uncharacterized protein</fullName>
    </submittedName>
</protein>
<proteinExistence type="predicted"/>
<comment type="caution">
    <text evidence="1">The sequence shown here is derived from an EMBL/GenBank/DDBJ whole genome shotgun (WGS) entry which is preliminary data.</text>
</comment>
<reference evidence="1 2" key="1">
    <citation type="submission" date="2018-10" db="EMBL/GenBank/DDBJ databases">
        <title>Draft genome sequence for the type isolate of Erwinia psidii, agent causal of bacterial blight in guava (Psidium guajava) and wilt and die-back of Eucalyptus spp.</title>
        <authorList>
            <person name="Hermenegildo P.S."/>
            <person name="Santos S.A."/>
            <person name="Guimaraes L.M.S."/>
            <person name="Vidigal P.M.P."/>
            <person name="Pereira I.C."/>
            <person name="Badel J.L."/>
            <person name="Alfenas-Zerbini P."/>
            <person name="Ferreira M.A.S.V."/>
            <person name="Alfenas A.C."/>
        </authorList>
    </citation>
    <scope>NUCLEOTIDE SEQUENCE [LARGE SCALE GENOMIC DNA]</scope>
    <source>
        <strain evidence="1 2">IBSBF 435</strain>
    </source>
</reference>
<dbReference type="AlphaFoldDB" id="A0A3N6SEW7"/>
<dbReference type="RefSeq" id="WP_124231427.1">
    <property type="nucleotide sequence ID" value="NZ_RHHM01000001.1"/>
</dbReference>
<evidence type="ECO:0000313" key="2">
    <source>
        <dbReference type="Proteomes" id="UP000279457"/>
    </source>
</evidence>
<dbReference type="EMBL" id="RHHM01000001">
    <property type="protein sequence ID" value="RQM39980.1"/>
    <property type="molecule type" value="Genomic_DNA"/>
</dbReference>
<name>A0A3N6SEW7_9GAMM</name>
<gene>
    <name evidence="1" type="ORF">EB241_01325</name>
</gene>
<evidence type="ECO:0000313" key="1">
    <source>
        <dbReference type="EMBL" id="RQM39980.1"/>
    </source>
</evidence>
<dbReference type="Proteomes" id="UP000279457">
    <property type="component" value="Unassembled WGS sequence"/>
</dbReference>
<sequence>MPGIYYRYEWAQNAPQTYPGSGLHHMLAPWQTGLPDTDGYYHSGHKNITILITTHYDMPKNHHVVESMKRVSALPVSLF</sequence>
<organism evidence="1 2">
    <name type="scientific">Erwinia psidii</name>
    <dbReference type="NCBI Taxonomy" id="69224"/>
    <lineage>
        <taxon>Bacteria</taxon>
        <taxon>Pseudomonadati</taxon>
        <taxon>Pseudomonadota</taxon>
        <taxon>Gammaproteobacteria</taxon>
        <taxon>Enterobacterales</taxon>
        <taxon>Erwiniaceae</taxon>
        <taxon>Erwinia</taxon>
    </lineage>
</organism>
<accession>A0A3N6SEW7</accession>
<keyword evidence="2" id="KW-1185">Reference proteome</keyword>